<evidence type="ECO:0000313" key="8">
    <source>
        <dbReference type="Proteomes" id="UP001519460"/>
    </source>
</evidence>
<feature type="transmembrane region" description="Helical" evidence="6">
    <location>
        <begin position="12"/>
        <end position="31"/>
    </location>
</feature>
<gene>
    <name evidence="7" type="ORF">BaRGS_00032341</name>
</gene>
<comment type="subcellular location">
    <subcellularLocation>
        <location evidence="1">Membrane</location>
        <topology evidence="1">Multi-pass membrane protein</topology>
    </subcellularLocation>
</comment>
<dbReference type="PANTHER" id="PTHR19444">
    <property type="entry name" value="UNC-93 RELATED"/>
    <property type="match status" value="1"/>
</dbReference>
<protein>
    <recommendedName>
        <fullName evidence="9">Solute carrier family 40 protein</fullName>
    </recommendedName>
</protein>
<evidence type="ECO:0000256" key="5">
    <source>
        <dbReference type="ARBA" id="ARBA00023136"/>
    </source>
</evidence>
<evidence type="ECO:0000256" key="6">
    <source>
        <dbReference type="SAM" id="Phobius"/>
    </source>
</evidence>
<feature type="transmembrane region" description="Helical" evidence="6">
    <location>
        <begin position="43"/>
        <end position="67"/>
    </location>
</feature>
<dbReference type="InterPro" id="IPR010291">
    <property type="entry name" value="Ion_channel_UNC-93"/>
</dbReference>
<dbReference type="InterPro" id="IPR036259">
    <property type="entry name" value="MFS_trans_sf"/>
</dbReference>
<evidence type="ECO:0000256" key="3">
    <source>
        <dbReference type="ARBA" id="ARBA00022692"/>
    </source>
</evidence>
<dbReference type="PANTHER" id="PTHR19444:SF13">
    <property type="entry name" value="PROTEIN UNC-93 HOMOLOG A"/>
    <property type="match status" value="1"/>
</dbReference>
<dbReference type="Pfam" id="PF05978">
    <property type="entry name" value="UNC-93"/>
    <property type="match status" value="1"/>
</dbReference>
<evidence type="ECO:0000256" key="4">
    <source>
        <dbReference type="ARBA" id="ARBA00022989"/>
    </source>
</evidence>
<dbReference type="Proteomes" id="UP001519460">
    <property type="component" value="Unassembled WGS sequence"/>
</dbReference>
<accession>A0ABD0JNY1</accession>
<dbReference type="AlphaFoldDB" id="A0ABD0JNY1"/>
<evidence type="ECO:0000256" key="1">
    <source>
        <dbReference type="ARBA" id="ARBA00004141"/>
    </source>
</evidence>
<sequence length="151" mass="16694">MGLAVRFTGRQLQMALAILADTAILVIYLLWRPQEDHLETFFMIAAMMGLADGIWMVQMNSLVACLFQQNTESALAVKATWSSLVLASAFIMATFLCPRPRIVVALVFAGVGACCYIMLEVWEKHTPVTEHRLGNKKGVSYRACDDSCSSN</sequence>
<comment type="caution">
    <text evidence="7">The sequence shown here is derived from an EMBL/GenBank/DDBJ whole genome shotgun (WGS) entry which is preliminary data.</text>
</comment>
<reference evidence="7 8" key="1">
    <citation type="journal article" date="2023" name="Sci. Data">
        <title>Genome assembly of the Korean intertidal mud-creeper Batillaria attramentaria.</title>
        <authorList>
            <person name="Patra A.K."/>
            <person name="Ho P.T."/>
            <person name="Jun S."/>
            <person name="Lee S.J."/>
            <person name="Kim Y."/>
            <person name="Won Y.J."/>
        </authorList>
    </citation>
    <scope>NUCLEOTIDE SEQUENCE [LARGE SCALE GENOMIC DNA]</scope>
    <source>
        <strain evidence="7">Wonlab-2016</strain>
    </source>
</reference>
<feature type="transmembrane region" description="Helical" evidence="6">
    <location>
        <begin position="79"/>
        <end position="96"/>
    </location>
</feature>
<feature type="transmembrane region" description="Helical" evidence="6">
    <location>
        <begin position="102"/>
        <end position="122"/>
    </location>
</feature>
<dbReference type="GO" id="GO:0016020">
    <property type="term" value="C:membrane"/>
    <property type="evidence" value="ECO:0007669"/>
    <property type="project" value="UniProtKB-SubCell"/>
</dbReference>
<keyword evidence="5 6" id="KW-0472">Membrane</keyword>
<keyword evidence="3 6" id="KW-0812">Transmembrane</keyword>
<keyword evidence="8" id="KW-1185">Reference proteome</keyword>
<name>A0ABD0JNY1_9CAEN</name>
<dbReference type="SUPFAM" id="SSF103473">
    <property type="entry name" value="MFS general substrate transporter"/>
    <property type="match status" value="1"/>
</dbReference>
<dbReference type="InterPro" id="IPR051951">
    <property type="entry name" value="UNC-93_regulatory"/>
</dbReference>
<evidence type="ECO:0008006" key="9">
    <source>
        <dbReference type="Google" id="ProtNLM"/>
    </source>
</evidence>
<evidence type="ECO:0000256" key="2">
    <source>
        <dbReference type="ARBA" id="ARBA00009172"/>
    </source>
</evidence>
<dbReference type="EMBL" id="JACVVK020000376">
    <property type="protein sequence ID" value="KAK7476416.1"/>
    <property type="molecule type" value="Genomic_DNA"/>
</dbReference>
<evidence type="ECO:0000313" key="7">
    <source>
        <dbReference type="EMBL" id="KAK7476416.1"/>
    </source>
</evidence>
<keyword evidence="4 6" id="KW-1133">Transmembrane helix</keyword>
<comment type="similarity">
    <text evidence="2">Belongs to the unc-93 family.</text>
</comment>
<organism evidence="7 8">
    <name type="scientific">Batillaria attramentaria</name>
    <dbReference type="NCBI Taxonomy" id="370345"/>
    <lineage>
        <taxon>Eukaryota</taxon>
        <taxon>Metazoa</taxon>
        <taxon>Spiralia</taxon>
        <taxon>Lophotrochozoa</taxon>
        <taxon>Mollusca</taxon>
        <taxon>Gastropoda</taxon>
        <taxon>Caenogastropoda</taxon>
        <taxon>Sorbeoconcha</taxon>
        <taxon>Cerithioidea</taxon>
        <taxon>Batillariidae</taxon>
        <taxon>Batillaria</taxon>
    </lineage>
</organism>
<proteinExistence type="inferred from homology"/>